<dbReference type="RefSeq" id="WP_248028665.1">
    <property type="nucleotide sequence ID" value="NZ_CP118733.1"/>
</dbReference>
<evidence type="ECO:0000313" key="1">
    <source>
        <dbReference type="EMBL" id="WNY47365.1"/>
    </source>
</evidence>
<name>A0AA96VCN6_9STRE</name>
<dbReference type="EMBL" id="CP118733">
    <property type="protein sequence ID" value="WNY47365.1"/>
    <property type="molecule type" value="Genomic_DNA"/>
</dbReference>
<protein>
    <submittedName>
        <fullName evidence="1">Uncharacterized protein</fullName>
    </submittedName>
</protein>
<evidence type="ECO:0000313" key="2">
    <source>
        <dbReference type="Proteomes" id="UP001304088"/>
    </source>
</evidence>
<accession>A0AA96VCN6</accession>
<gene>
    <name evidence="1" type="ORF">PXH68_01260</name>
</gene>
<reference evidence="1 2" key="1">
    <citation type="submission" date="2023-02" db="EMBL/GenBank/DDBJ databases">
        <title>Streptococcus sp. Genome Sequencing and Assembly.</title>
        <authorList>
            <person name="Shore S.M."/>
            <person name="Nicholson T.L."/>
        </authorList>
    </citation>
    <scope>NUCLEOTIDE SEQUENCE [LARGE SCALE GENOMIC DNA]</scope>
    <source>
        <strain evidence="1 2">29896</strain>
    </source>
</reference>
<organism evidence="1 2">
    <name type="scientific">Streptococcus suivaginalis</name>
    <dbReference type="NCBI Taxonomy" id="3028082"/>
    <lineage>
        <taxon>Bacteria</taxon>
        <taxon>Bacillati</taxon>
        <taxon>Bacillota</taxon>
        <taxon>Bacilli</taxon>
        <taxon>Lactobacillales</taxon>
        <taxon>Streptococcaceae</taxon>
        <taxon>Streptococcus</taxon>
    </lineage>
</organism>
<dbReference type="Proteomes" id="UP001304088">
    <property type="component" value="Chromosome"/>
</dbReference>
<dbReference type="KEGG" id="ssuv:PXH68_01260"/>
<proteinExistence type="predicted"/>
<dbReference type="AlphaFoldDB" id="A0AA96VCN6"/>
<sequence>MVQYPVGYQLEAGTLQINLWNLSIFDSLDPQQPALLTIQLSPQEAT</sequence>
<keyword evidence="2" id="KW-1185">Reference proteome</keyword>